<evidence type="ECO:0000256" key="1">
    <source>
        <dbReference type="SAM" id="Phobius"/>
    </source>
</evidence>
<dbReference type="PANTHER" id="PTHR35788">
    <property type="entry name" value="EXPORTED PROTEIN-RELATED"/>
    <property type="match status" value="1"/>
</dbReference>
<dbReference type="RefSeq" id="WP_345507418.1">
    <property type="nucleotide sequence ID" value="NZ_BAABIW010000014.1"/>
</dbReference>
<keyword evidence="1" id="KW-1133">Transmembrane helix</keyword>
<evidence type="ECO:0000313" key="3">
    <source>
        <dbReference type="Proteomes" id="UP001500427"/>
    </source>
</evidence>
<keyword evidence="3" id="KW-1185">Reference proteome</keyword>
<keyword evidence="1" id="KW-0472">Membrane</keyword>
<accession>A0ABP9JBH2</accession>
<dbReference type="Proteomes" id="UP001500427">
    <property type="component" value="Unassembled WGS sequence"/>
</dbReference>
<dbReference type="PANTHER" id="PTHR35788:SF1">
    <property type="entry name" value="EXPORTED PROTEIN"/>
    <property type="match status" value="1"/>
</dbReference>
<organism evidence="2 3">
    <name type="scientific">Terrabacter aeriphilus</name>
    <dbReference type="NCBI Taxonomy" id="515662"/>
    <lineage>
        <taxon>Bacteria</taxon>
        <taxon>Bacillati</taxon>
        <taxon>Actinomycetota</taxon>
        <taxon>Actinomycetes</taxon>
        <taxon>Micrococcales</taxon>
        <taxon>Intrasporangiaceae</taxon>
        <taxon>Terrabacter</taxon>
    </lineage>
</organism>
<sequence>MADDWQHDARRERRSTALRLLASVVVLGGAYAGLCAWSSQHLPATVSVGGIAVGGMTTESAHAAVVRGSKPLLDGPITLHVPGRDDPLEVVPREAGLRVDVDRSLEGLTGFTLDPRTVWERLVGEVDAPLLTSADDDALTRYVERLAPRTEVAPAEGRISFPGGAMSVDLPERGHVLDVVGTKFALRKAFPDAVEATAVVREVEPRVSGDTVQRVASAFGSTAVSRPLVLVAGRSRVLLDPVEYAPLVSVVPDGSGGLVPHFDGPKLAALVASKVTVVTRPARSARWVLDAHGRPPTLVPSVDGLALDEADLAERVTRAISGADRTVLVRAGAARPPFTTDDARRAGVTTLVADVRLPLAAGGAGRTTDVLLAARRVNGTFVRPGGTFSLNAVLGEPGEVGDDPDGAVVVDGRPVAGTRGGVTQVSTVVHDLAWLAGVPILERTPPAHHDRHRPVGRDAALAWPSLDNRWRNDTPFGMLVQTWVEGGVLHGRIWGTKTWDVRSVTGPRTAVVTPRTTRGAGAGCTPRSARPGFDVTVTRQWFRPGTGTGAGAPVRSESVSTHYLPLAGVVCTGSRASAH</sequence>
<dbReference type="InterPro" id="IPR052913">
    <property type="entry name" value="Glycopeptide_resist_protein"/>
</dbReference>
<protein>
    <submittedName>
        <fullName evidence="2">VanW family protein</fullName>
    </submittedName>
</protein>
<evidence type="ECO:0000313" key="2">
    <source>
        <dbReference type="EMBL" id="GAA5026839.1"/>
    </source>
</evidence>
<comment type="caution">
    <text evidence="2">The sequence shown here is derived from an EMBL/GenBank/DDBJ whole genome shotgun (WGS) entry which is preliminary data.</text>
</comment>
<name>A0ABP9JBH2_9MICO</name>
<gene>
    <name evidence="2" type="ORF">GCM10023258_21030</name>
</gene>
<keyword evidence="1" id="KW-0812">Transmembrane</keyword>
<reference evidence="3" key="1">
    <citation type="journal article" date="2019" name="Int. J. Syst. Evol. Microbiol.">
        <title>The Global Catalogue of Microorganisms (GCM) 10K type strain sequencing project: providing services to taxonomists for standard genome sequencing and annotation.</title>
        <authorList>
            <consortium name="The Broad Institute Genomics Platform"/>
            <consortium name="The Broad Institute Genome Sequencing Center for Infectious Disease"/>
            <person name="Wu L."/>
            <person name="Ma J."/>
        </authorList>
    </citation>
    <scope>NUCLEOTIDE SEQUENCE [LARGE SCALE GENOMIC DNA]</scope>
    <source>
        <strain evidence="3">JCM 17687</strain>
    </source>
</reference>
<feature type="transmembrane region" description="Helical" evidence="1">
    <location>
        <begin position="20"/>
        <end position="39"/>
    </location>
</feature>
<dbReference type="Pfam" id="PF04294">
    <property type="entry name" value="VanW"/>
    <property type="match status" value="1"/>
</dbReference>
<proteinExistence type="predicted"/>
<dbReference type="InterPro" id="IPR007391">
    <property type="entry name" value="Vancomycin_resist_VanW"/>
</dbReference>
<dbReference type="EMBL" id="BAABIW010000014">
    <property type="protein sequence ID" value="GAA5026839.1"/>
    <property type="molecule type" value="Genomic_DNA"/>
</dbReference>